<dbReference type="STRING" id="661478.OP10G_4248"/>
<name>A0A068NW10_FIMGI</name>
<accession>A0A068NW10</accession>
<proteinExistence type="predicted"/>
<keyword evidence="2" id="KW-1185">Reference proteome</keyword>
<protein>
    <submittedName>
        <fullName evidence="1">Uncharacterized protein</fullName>
    </submittedName>
</protein>
<sequence length="825" mass="87793">MLALLSLALLAAPAQVIVPEDASAPLRRFPVSLMVRRAGSDLQQVSLLRLGSLRPGDEVEMRVGERLAKDWTFISAELSAGQKPKVQSWNLWDKRYRSQPVRVGKVPSGDFVPLYFLILNRGHDGRAGDAIRKALESSSEQIVNATQAFSVAYDAQDRVYCLINAYSSLGIKETQDPQIMRDRLGQLGADLGVPIDPKLSTSTPADLRRGLMAGLGVISQLRKTPDDPTAAAKIAQSQLPGPIAEWVGLVSDLMHVFVRPRRELRMSFVPASAGESSTMPNARDTWMDLVTERVLETKDGSAPALVFKPTFDATPAPKTIPLAFDRGQILSGGSEVAIPLAAQSRDLFTKPQAWDWKVSLDGKPFEPADGARLVPGRGLVIPTDDSWWAGKNEHQVAVSARIGMQTVTVPPVAVAKVFAQTWQAATPGPVDLAVGDGSAQVRLTRVGGTEQPFYNIASATLIDAAGKPIPASAVTYQDGVQATFNLASAAPGTAIVRVQQGEASAPDQAVSLFIAPRRPSVGFAGAARDNVVRAVGADAKFVQTISIPSVNVLKTDDSVPGERSFVLSGGIPANLAAIDVTYQDPTQPALVWRRKVDLTIGAPRPKFLASLVGSLPEDAPIGPASDPSLATATMPAGWFRTKQPMRLQLAAVPPFKWSHDLTLELGFGSAADVQAVATVPEGPALAIDLANPRALLTINLDTVLPQASKRNSGVLWFRLSRGALASEWTLAKLPEDQQGLPLRAVRVPTVAAVERNDQRTRVTFASADDVISVKFAGQAAAVTPTLVESNPTGLSAFVDGPAGATEFEIVLRDASEGVVKVKLKP</sequence>
<dbReference type="Proteomes" id="UP000027982">
    <property type="component" value="Chromosome"/>
</dbReference>
<dbReference type="KEGG" id="fgi:OP10G_4248"/>
<dbReference type="HOGENOM" id="CLU_343149_0_0_0"/>
<reference evidence="1 2" key="1">
    <citation type="journal article" date="2014" name="PLoS ONE">
        <title>The first complete genome sequence of the class fimbriimonadia in the phylum armatimonadetes.</title>
        <authorList>
            <person name="Hu Z.Y."/>
            <person name="Wang Y.Z."/>
            <person name="Im W.T."/>
            <person name="Wang S.Y."/>
            <person name="Zhao G.P."/>
            <person name="Zheng H.J."/>
            <person name="Quan Z.X."/>
        </authorList>
    </citation>
    <scope>NUCLEOTIDE SEQUENCE [LARGE SCALE GENOMIC DNA]</scope>
    <source>
        <strain evidence="1">Gsoil 348</strain>
    </source>
</reference>
<dbReference type="RefSeq" id="WP_025228493.1">
    <property type="nucleotide sequence ID" value="NZ_CP007139.1"/>
</dbReference>
<evidence type="ECO:0000313" key="1">
    <source>
        <dbReference type="EMBL" id="AIE87616.1"/>
    </source>
</evidence>
<organism evidence="1 2">
    <name type="scientific">Fimbriimonas ginsengisoli Gsoil 348</name>
    <dbReference type="NCBI Taxonomy" id="661478"/>
    <lineage>
        <taxon>Bacteria</taxon>
        <taxon>Bacillati</taxon>
        <taxon>Armatimonadota</taxon>
        <taxon>Fimbriimonadia</taxon>
        <taxon>Fimbriimonadales</taxon>
        <taxon>Fimbriimonadaceae</taxon>
        <taxon>Fimbriimonas</taxon>
    </lineage>
</organism>
<evidence type="ECO:0000313" key="2">
    <source>
        <dbReference type="Proteomes" id="UP000027982"/>
    </source>
</evidence>
<gene>
    <name evidence="1" type="ORF">OP10G_4248</name>
</gene>
<dbReference type="AlphaFoldDB" id="A0A068NW10"/>
<dbReference type="EMBL" id="CP007139">
    <property type="protein sequence ID" value="AIE87616.1"/>
    <property type="molecule type" value="Genomic_DNA"/>
</dbReference>